<dbReference type="KEGG" id="lgi:LOTGIDRAFT_171386"/>
<proteinExistence type="predicted"/>
<dbReference type="GeneID" id="20241744"/>
<evidence type="ECO:0000313" key="2">
    <source>
        <dbReference type="Proteomes" id="UP000030746"/>
    </source>
</evidence>
<dbReference type="RefSeq" id="XP_009045826.1">
    <property type="nucleotide sequence ID" value="XM_009047578.1"/>
</dbReference>
<dbReference type="CTD" id="20241744"/>
<organism evidence="1 2">
    <name type="scientific">Lottia gigantea</name>
    <name type="common">Giant owl limpet</name>
    <dbReference type="NCBI Taxonomy" id="225164"/>
    <lineage>
        <taxon>Eukaryota</taxon>
        <taxon>Metazoa</taxon>
        <taxon>Spiralia</taxon>
        <taxon>Lophotrochozoa</taxon>
        <taxon>Mollusca</taxon>
        <taxon>Gastropoda</taxon>
        <taxon>Patellogastropoda</taxon>
        <taxon>Lottioidea</taxon>
        <taxon>Lottiidae</taxon>
        <taxon>Lottia</taxon>
    </lineage>
</organism>
<accession>V4B7A9</accession>
<dbReference type="Proteomes" id="UP000030746">
    <property type="component" value="Unassembled WGS sequence"/>
</dbReference>
<protein>
    <submittedName>
        <fullName evidence="1">Uncharacterized protein</fullName>
    </submittedName>
</protein>
<sequence length="104" mass="11659">MAGQHDNEDPIGLHDQQLKFPEYRFTEHVGEDEASRYPISVSQNRGGERILPVRALNEVFIGESLSSSYQSLHNSQTPLRGTSEQISPCIHETFGCSLQKKSKS</sequence>
<dbReference type="EMBL" id="KB200010">
    <property type="protein sequence ID" value="ESP03446.1"/>
    <property type="molecule type" value="Genomic_DNA"/>
</dbReference>
<keyword evidence="2" id="KW-1185">Reference proteome</keyword>
<dbReference type="OrthoDB" id="185618at2759"/>
<gene>
    <name evidence="1" type="ORF">LOTGIDRAFT_171386</name>
</gene>
<name>V4B7A9_LOTGI</name>
<evidence type="ECO:0000313" key="1">
    <source>
        <dbReference type="EMBL" id="ESP03446.1"/>
    </source>
</evidence>
<reference evidence="1 2" key="1">
    <citation type="journal article" date="2013" name="Nature">
        <title>Insights into bilaterian evolution from three spiralian genomes.</title>
        <authorList>
            <person name="Simakov O."/>
            <person name="Marletaz F."/>
            <person name="Cho S.J."/>
            <person name="Edsinger-Gonzales E."/>
            <person name="Havlak P."/>
            <person name="Hellsten U."/>
            <person name="Kuo D.H."/>
            <person name="Larsson T."/>
            <person name="Lv J."/>
            <person name="Arendt D."/>
            <person name="Savage R."/>
            <person name="Osoegawa K."/>
            <person name="de Jong P."/>
            <person name="Grimwood J."/>
            <person name="Chapman J.A."/>
            <person name="Shapiro H."/>
            <person name="Aerts A."/>
            <person name="Otillar R.P."/>
            <person name="Terry A.Y."/>
            <person name="Boore J.L."/>
            <person name="Grigoriev I.V."/>
            <person name="Lindberg D.R."/>
            <person name="Seaver E.C."/>
            <person name="Weisblat D.A."/>
            <person name="Putnam N.H."/>
            <person name="Rokhsar D.S."/>
        </authorList>
    </citation>
    <scope>NUCLEOTIDE SEQUENCE [LARGE SCALE GENOMIC DNA]</scope>
</reference>
<dbReference type="HOGENOM" id="CLU_2253057_0_0_1"/>
<dbReference type="AlphaFoldDB" id="V4B7A9"/>